<keyword evidence="2" id="KW-0732">Signal</keyword>
<organism evidence="6 7">
    <name type="scientific">Leucobacter luti</name>
    <dbReference type="NCBI Taxonomy" id="340320"/>
    <lineage>
        <taxon>Bacteria</taxon>
        <taxon>Bacillati</taxon>
        <taxon>Actinomycetota</taxon>
        <taxon>Actinomycetes</taxon>
        <taxon>Micrococcales</taxon>
        <taxon>Microbacteriaceae</taxon>
        <taxon>Leucobacter</taxon>
    </lineage>
</organism>
<dbReference type="Pfam" id="PF17802">
    <property type="entry name" value="SpaA"/>
    <property type="match status" value="1"/>
</dbReference>
<evidence type="ECO:0000313" key="7">
    <source>
        <dbReference type="Proteomes" id="UP000291832"/>
    </source>
</evidence>
<reference evidence="6 7" key="1">
    <citation type="journal article" date="2015" name="Stand. Genomic Sci.">
        <title>Genomic Encyclopedia of Bacterial and Archaeal Type Strains, Phase III: the genomes of soil and plant-associated and newly described type strains.</title>
        <authorList>
            <person name="Whitman W.B."/>
            <person name="Woyke T."/>
            <person name="Klenk H.P."/>
            <person name="Zhou Y."/>
            <person name="Lilburn T.G."/>
            <person name="Beck B.J."/>
            <person name="De Vos P."/>
            <person name="Vandamme P."/>
            <person name="Eisen J.A."/>
            <person name="Garrity G."/>
            <person name="Hugenholtz P."/>
            <person name="Kyrpides N.C."/>
        </authorList>
    </citation>
    <scope>NUCLEOTIDE SEQUENCE [LARGE SCALE GENOMIC DNA]</scope>
    <source>
        <strain evidence="6 7">RF6</strain>
    </source>
</reference>
<evidence type="ECO:0000259" key="4">
    <source>
        <dbReference type="Pfam" id="PF17802"/>
    </source>
</evidence>
<name>A0A4Q7TWQ4_9MICO</name>
<dbReference type="GO" id="GO:0005975">
    <property type="term" value="P:carbohydrate metabolic process"/>
    <property type="evidence" value="ECO:0007669"/>
    <property type="project" value="UniProtKB-ARBA"/>
</dbReference>
<gene>
    <name evidence="6" type="ORF">EV139_2030</name>
</gene>
<dbReference type="InterPro" id="IPR048052">
    <property type="entry name" value="FM1-like"/>
</dbReference>
<keyword evidence="1" id="KW-1133">Transmembrane helix</keyword>
<dbReference type="Gene3D" id="2.60.40.10">
    <property type="entry name" value="Immunoglobulins"/>
    <property type="match status" value="2"/>
</dbReference>
<dbReference type="Gene3D" id="2.60.40.740">
    <property type="match status" value="1"/>
</dbReference>
<comment type="caution">
    <text evidence="6">The sequence shown here is derived from an EMBL/GenBank/DDBJ whole genome shotgun (WGS) entry which is preliminary data.</text>
</comment>
<dbReference type="EMBL" id="SHKI01000005">
    <property type="protein sequence ID" value="RZT64610.1"/>
    <property type="molecule type" value="Genomic_DNA"/>
</dbReference>
<proteinExistence type="predicted"/>
<protein>
    <submittedName>
        <fullName evidence="6">Fimbrial isopeptide formation D2 family protein</fullName>
    </submittedName>
</protein>
<feature type="transmembrane region" description="Helical" evidence="1">
    <location>
        <begin position="488"/>
        <end position="508"/>
    </location>
</feature>
<dbReference type="NCBIfam" id="TIGR04226">
    <property type="entry name" value="RrgB_K2N_iso_D2"/>
    <property type="match status" value="1"/>
</dbReference>
<feature type="domain" description="SpaA-like prealbumin fold" evidence="4">
    <location>
        <begin position="357"/>
        <end position="447"/>
    </location>
</feature>
<dbReference type="NCBIfam" id="NF033902">
    <property type="entry name" value="iso_D2_wall_anc"/>
    <property type="match status" value="1"/>
</dbReference>
<sequence>MATYKKTRGMIAAAGAVALGFGGLMFATIPANAVPVDGPVDATKTGSLTIHKFEYPADGNQNPSGTGTNPTGPIGDVVFTVCKIDNITSLGDTSNAGWAQVKGLNALSTPPLTGTVAGVDSSTTFPVSGCQTVTSAASGSTPTLSGLAVGAYLVTETSAPAGVVKGDPFIVTLPTPADTAAGATNTGRWEYDVNVYPKNLKSTAPTKTIHDQPNNGVVLGQDIDYTISQVVPALPSGQSYTKFVVTDALDAKLDLKSGSVVVTYDGGTLTEGTDYTLDTTGDVIVVTLLATVPGTPPAPNSIPIEAGKTLTVDFTATANATGEIPNTAVVNINDLDFDGDGTPGTPTTEVKTRWGNLLGEKINADDTMKLGGAKFEVYMTADTDGTCAAATTADLAGLSSVTTVTSAAMGSIAIPGLWVGDTNDNVTNRCYILKEIEAPAGYVLPTGDAALHSVNVTVGTVSTATFDVRNDQQLVPGLPLTGGDGERMLLVVGGALLILGAVGVALRLNRRREITASA</sequence>
<dbReference type="AlphaFoldDB" id="A0A4Q7TWQ4"/>
<evidence type="ECO:0000313" key="6">
    <source>
        <dbReference type="EMBL" id="RZT64610.1"/>
    </source>
</evidence>
<dbReference type="InterPro" id="IPR041033">
    <property type="entry name" value="SpaA_PFL_dom_1"/>
</dbReference>
<dbReference type="InterPro" id="IPR046473">
    <property type="entry name" value="Sgo0707-like_N2"/>
</dbReference>
<evidence type="ECO:0000259" key="3">
    <source>
        <dbReference type="Pfam" id="PF16555"/>
    </source>
</evidence>
<keyword evidence="1" id="KW-0472">Membrane</keyword>
<evidence type="ECO:0000256" key="1">
    <source>
        <dbReference type="SAM" id="Phobius"/>
    </source>
</evidence>
<feature type="signal peptide" evidence="2">
    <location>
        <begin position="1"/>
        <end position="33"/>
    </location>
</feature>
<keyword evidence="7" id="KW-1185">Reference proteome</keyword>
<accession>A0A4Q7TWQ4</accession>
<feature type="domain" description="Gram-positive pilin subunit D1 N-terminal" evidence="3">
    <location>
        <begin position="44"/>
        <end position="199"/>
    </location>
</feature>
<feature type="domain" description="Sgo0707-like N2" evidence="5">
    <location>
        <begin position="216"/>
        <end position="335"/>
    </location>
</feature>
<keyword evidence="1" id="KW-0812">Transmembrane</keyword>
<dbReference type="InterPro" id="IPR026466">
    <property type="entry name" value="Fim_isopep_form_D2_dom"/>
</dbReference>
<evidence type="ECO:0000256" key="2">
    <source>
        <dbReference type="SAM" id="SignalP"/>
    </source>
</evidence>
<dbReference type="Pfam" id="PF20623">
    <property type="entry name" value="Sgo0707_N2"/>
    <property type="match status" value="1"/>
</dbReference>
<dbReference type="Pfam" id="PF16555">
    <property type="entry name" value="GramPos_pilinD1"/>
    <property type="match status" value="1"/>
</dbReference>
<dbReference type="InterPro" id="IPR013783">
    <property type="entry name" value="Ig-like_fold"/>
</dbReference>
<feature type="chain" id="PRO_5020449518" evidence="2">
    <location>
        <begin position="34"/>
        <end position="518"/>
    </location>
</feature>
<evidence type="ECO:0000259" key="5">
    <source>
        <dbReference type="Pfam" id="PF20623"/>
    </source>
</evidence>
<dbReference type="InterPro" id="IPR032364">
    <property type="entry name" value="GramPos_pilinD1_N"/>
</dbReference>
<dbReference type="Proteomes" id="UP000291832">
    <property type="component" value="Unassembled WGS sequence"/>
</dbReference>